<dbReference type="RefSeq" id="WP_168150934.1">
    <property type="nucleotide sequence ID" value="NZ_JAAWVT010000001.1"/>
</dbReference>
<proteinExistence type="predicted"/>
<protein>
    <recommendedName>
        <fullName evidence="4">Transporter</fullName>
    </recommendedName>
</protein>
<dbReference type="Proteomes" id="UP000746595">
    <property type="component" value="Unassembled WGS sequence"/>
</dbReference>
<name>A0ABX1G226_9MICC</name>
<keyword evidence="1" id="KW-1133">Transmembrane helix</keyword>
<feature type="transmembrane region" description="Helical" evidence="1">
    <location>
        <begin position="102"/>
        <end position="126"/>
    </location>
</feature>
<keyword evidence="1" id="KW-0812">Transmembrane</keyword>
<keyword evidence="1" id="KW-0472">Membrane</keyword>
<accession>A0ABX1G226</accession>
<evidence type="ECO:0000313" key="2">
    <source>
        <dbReference type="EMBL" id="NKG20063.1"/>
    </source>
</evidence>
<feature type="transmembrane region" description="Helical" evidence="1">
    <location>
        <begin position="169"/>
        <end position="186"/>
    </location>
</feature>
<evidence type="ECO:0008006" key="4">
    <source>
        <dbReference type="Google" id="ProtNLM"/>
    </source>
</evidence>
<keyword evidence="3" id="KW-1185">Reference proteome</keyword>
<dbReference type="EMBL" id="JAAWVT010000001">
    <property type="protein sequence ID" value="NKG20063.1"/>
    <property type="molecule type" value="Genomic_DNA"/>
</dbReference>
<comment type="caution">
    <text evidence="2">The sequence shown here is derived from an EMBL/GenBank/DDBJ whole genome shotgun (WGS) entry which is preliminary data.</text>
</comment>
<sequence length="222" mass="23024">MTTNPASGTEHGLDPRAALAAMGQSAAATRAAIGPNPAIIYFVWAVAYLIGYGLLHGANFGWLPLPYGTALLIGGIILLLAIAYTAIISIRSGSQIRGDSTFAGLAYGMSWMAGFLIVALFSMALAKLFSTLLPHADALQIGWLINAVAILVVSLMYMLGAALFGDRTMFILGACFTVLNAAALLAGPSGFISIFAIGGPILLIIAGTATLISRRRVLPVVK</sequence>
<evidence type="ECO:0000256" key="1">
    <source>
        <dbReference type="SAM" id="Phobius"/>
    </source>
</evidence>
<feature type="transmembrane region" description="Helical" evidence="1">
    <location>
        <begin position="67"/>
        <end position="90"/>
    </location>
</feature>
<evidence type="ECO:0000313" key="3">
    <source>
        <dbReference type="Proteomes" id="UP000746595"/>
    </source>
</evidence>
<organism evidence="2 3">
    <name type="scientific">Paeniglutamicibacter terrestris</name>
    <dbReference type="NCBI Taxonomy" id="2723403"/>
    <lineage>
        <taxon>Bacteria</taxon>
        <taxon>Bacillati</taxon>
        <taxon>Actinomycetota</taxon>
        <taxon>Actinomycetes</taxon>
        <taxon>Micrococcales</taxon>
        <taxon>Micrococcaceae</taxon>
        <taxon>Paeniglutamicibacter</taxon>
    </lineage>
</organism>
<gene>
    <name evidence="2" type="ORF">HED64_04955</name>
</gene>
<feature type="transmembrane region" description="Helical" evidence="1">
    <location>
        <begin position="138"/>
        <end position="157"/>
    </location>
</feature>
<feature type="transmembrane region" description="Helical" evidence="1">
    <location>
        <begin position="192"/>
        <end position="212"/>
    </location>
</feature>
<feature type="transmembrane region" description="Helical" evidence="1">
    <location>
        <begin position="38"/>
        <end position="55"/>
    </location>
</feature>
<reference evidence="2 3" key="1">
    <citation type="submission" date="2020-04" db="EMBL/GenBank/DDBJ databases">
        <title>Paeniglutamicibacter sp. ANT13_2, a novel actinomycete isolated from sediment in Antarctica.</title>
        <authorList>
            <person name="Sakdapetsiri C."/>
            <person name="Pinyakong O."/>
        </authorList>
    </citation>
    <scope>NUCLEOTIDE SEQUENCE [LARGE SCALE GENOMIC DNA]</scope>
    <source>
        <strain evidence="2 3">ANT13_2</strain>
    </source>
</reference>